<accession>G0JP39</accession>
<evidence type="ECO:0000313" key="3">
    <source>
        <dbReference type="Proteomes" id="UP000009220"/>
    </source>
</evidence>
<dbReference type="RefSeq" id="WP_014029704.1">
    <property type="nucleotide sequence ID" value="NC_015942.1"/>
</dbReference>
<name>G0JP39_9PROT</name>
<gene>
    <name evidence="2" type="ORF">Acife_2354</name>
</gene>
<dbReference type="SUPFAM" id="SSF103481">
    <property type="entry name" value="Multidrug resistance efflux transporter EmrE"/>
    <property type="match status" value="1"/>
</dbReference>
<dbReference type="KEGG" id="afi:Acife_2354"/>
<feature type="transmembrane region" description="Helical" evidence="1">
    <location>
        <begin position="7"/>
        <end position="28"/>
    </location>
</feature>
<dbReference type="EMBL" id="CP002985">
    <property type="protein sequence ID" value="AEM48454.1"/>
    <property type="molecule type" value="Genomic_DNA"/>
</dbReference>
<feature type="transmembrane region" description="Helical" evidence="1">
    <location>
        <begin position="202"/>
        <end position="227"/>
    </location>
</feature>
<feature type="transmembrane region" description="Helical" evidence="1">
    <location>
        <begin position="122"/>
        <end position="151"/>
    </location>
</feature>
<organism evidence="2 3">
    <name type="scientific">Acidithiobacillus ferrivorans SS3</name>
    <dbReference type="NCBI Taxonomy" id="743299"/>
    <lineage>
        <taxon>Bacteria</taxon>
        <taxon>Pseudomonadati</taxon>
        <taxon>Pseudomonadota</taxon>
        <taxon>Acidithiobacillia</taxon>
        <taxon>Acidithiobacillales</taxon>
        <taxon>Acidithiobacillaceae</taxon>
        <taxon>Acidithiobacillus</taxon>
    </lineage>
</organism>
<evidence type="ECO:0000256" key="1">
    <source>
        <dbReference type="SAM" id="Phobius"/>
    </source>
</evidence>
<protein>
    <recommendedName>
        <fullName evidence="4">EamA domain-containing protein</fullName>
    </recommendedName>
</protein>
<proteinExistence type="predicted"/>
<feature type="transmembrane region" description="Helical" evidence="1">
    <location>
        <begin position="267"/>
        <end position="288"/>
    </location>
</feature>
<reference evidence="2 3" key="1">
    <citation type="journal article" date="2011" name="J. Bacteriol.">
        <title>Draft genome of the psychrotolerant acidophile Acidithiobacillus ferrivorans SS3.</title>
        <authorList>
            <person name="Liljeqvist M."/>
            <person name="Valdes J."/>
            <person name="Holmes D.S."/>
            <person name="Dopson M."/>
        </authorList>
    </citation>
    <scope>NUCLEOTIDE SEQUENCE [LARGE SCALE GENOMIC DNA]</scope>
    <source>
        <strain evidence="2 3">SS3</strain>
    </source>
</reference>
<sequence>MTSIINVGYIALPLWIPITLAAAVFQTWRTSLQARLKGHLSPVATGFVRYFYGLPLEIVMLATAYSYLGVTAIPQWDIAFVGLCFAGGLAQIVGTTMLIQAFHSRGFVVGTAYAKTESAQLVLISIFLLGARIQILAILGIFVALAGVLGLSLVGRIHLWSDIWRATLEPAARLGLGAALAFSCSSFALRAASQQLSGSTPIIIEGLFILIVTNALQTMTQGGYMVLRHRQDLWKAVRLWRRSLPVGILSALGSWGWFTGFALTEVALVRGLGQIDMALAFLVGHYVLKERIRWGEGVAVFLIVLGALLVSAAYVFPK</sequence>
<keyword evidence="1" id="KW-0812">Transmembrane</keyword>
<dbReference type="eggNOG" id="COG0697">
    <property type="taxonomic scope" value="Bacteria"/>
</dbReference>
<keyword evidence="1" id="KW-1133">Transmembrane helix</keyword>
<dbReference type="InterPro" id="IPR037185">
    <property type="entry name" value="EmrE-like"/>
</dbReference>
<evidence type="ECO:0008006" key="4">
    <source>
        <dbReference type="Google" id="ProtNLM"/>
    </source>
</evidence>
<feature type="transmembrane region" description="Helical" evidence="1">
    <location>
        <begin position="297"/>
        <end position="316"/>
    </location>
</feature>
<dbReference type="AlphaFoldDB" id="G0JP39"/>
<keyword evidence="1" id="KW-0472">Membrane</keyword>
<evidence type="ECO:0000313" key="2">
    <source>
        <dbReference type="EMBL" id="AEM48454.1"/>
    </source>
</evidence>
<dbReference type="Proteomes" id="UP000009220">
    <property type="component" value="Chromosome"/>
</dbReference>
<feature type="transmembrane region" description="Helical" evidence="1">
    <location>
        <begin position="239"/>
        <end position="261"/>
    </location>
</feature>
<dbReference type="HOGENOM" id="CLU_069810_0_0_6"/>
<feature type="transmembrane region" description="Helical" evidence="1">
    <location>
        <begin position="171"/>
        <end position="190"/>
    </location>
</feature>
<feature type="transmembrane region" description="Helical" evidence="1">
    <location>
        <begin position="80"/>
        <end position="102"/>
    </location>
</feature>
<feature type="transmembrane region" description="Helical" evidence="1">
    <location>
        <begin position="48"/>
        <end position="68"/>
    </location>
</feature>